<comment type="caution">
    <text evidence="1">The sequence shown here is derived from an EMBL/GenBank/DDBJ whole genome shotgun (WGS) entry which is preliminary data.</text>
</comment>
<dbReference type="PANTHER" id="PTHR10151:SF120">
    <property type="entry name" value="BIS(5'-ADENOSYL)-TRIPHOSPHATASE"/>
    <property type="match status" value="1"/>
</dbReference>
<dbReference type="SUPFAM" id="SSF53649">
    <property type="entry name" value="Alkaline phosphatase-like"/>
    <property type="match status" value="1"/>
</dbReference>
<gene>
    <name evidence="1" type="ORF">J2Z37_001422</name>
</gene>
<organism evidence="1 2">
    <name type="scientific">Ammoniphilus resinae</name>
    <dbReference type="NCBI Taxonomy" id="861532"/>
    <lineage>
        <taxon>Bacteria</taxon>
        <taxon>Bacillati</taxon>
        <taxon>Bacillota</taxon>
        <taxon>Bacilli</taxon>
        <taxon>Bacillales</taxon>
        <taxon>Paenibacillaceae</taxon>
        <taxon>Aneurinibacillus group</taxon>
        <taxon>Ammoniphilus</taxon>
    </lineage>
</organism>
<dbReference type="InterPro" id="IPR017850">
    <property type="entry name" value="Alkaline_phosphatase_core_sf"/>
</dbReference>
<dbReference type="Gene3D" id="3.40.720.10">
    <property type="entry name" value="Alkaline Phosphatase, subunit A"/>
    <property type="match status" value="1"/>
</dbReference>
<sequence length="513" mass="57913">MINIRGIIILFFCLLMVGCGQQPDPFRLSSINTKSAEKKVILVIVDSLLIEPLETLMKQNKVPAFSFLKEYGFYTNQMVSSFPTMSVSIDSTVLTGTYPDQHHIPALRWYNKGENRLIHYGDGVPAIVKSGVKQVMEDGLFHLNNTHLSKNVKTIHEELEDQGIATASINNLVYRGRQKQTLQIPGPFKNMETNATTYFVLGTFHHYQNSSINNQYFKYYGFNNEVSTKHLVNLIQQQRLPALTIVYMPDLDHEAHKYGKNLVNSVVQVDMQLQAVLNAFGSWEQAIRNHTIIIMGDSGVTPIIGDEKEAIIDLEKLFAGYRIVDLEGIRSNDELALAVNERMSYIYSLKPNIKVQELADLLSTDARLDTISWKNGPWIEVRRGGSSDVMRVRKGTSYTDGYGQKWDIQGNKNVLNVRIAEQGKHLDYGAYPDAFMRIYAALHSHQGDYLVVTSKPGYEMKGTDSPTHVGGGAHGSFHEIDSYVPFFLTGTPERPKDLRIVQLKPLILQILEK</sequence>
<accession>A0ABS4GMD0</accession>
<dbReference type="Pfam" id="PF01663">
    <property type="entry name" value="Phosphodiest"/>
    <property type="match status" value="1"/>
</dbReference>
<dbReference type="RefSeq" id="WP_209809489.1">
    <property type="nucleotide sequence ID" value="NZ_JAGGKT010000002.1"/>
</dbReference>
<reference evidence="1 2" key="1">
    <citation type="submission" date="2021-03" db="EMBL/GenBank/DDBJ databases">
        <title>Genomic Encyclopedia of Type Strains, Phase IV (KMG-IV): sequencing the most valuable type-strain genomes for metagenomic binning, comparative biology and taxonomic classification.</title>
        <authorList>
            <person name="Goeker M."/>
        </authorList>
    </citation>
    <scope>NUCLEOTIDE SEQUENCE [LARGE SCALE GENOMIC DNA]</scope>
    <source>
        <strain evidence="1 2">DSM 24738</strain>
    </source>
</reference>
<dbReference type="Proteomes" id="UP001519343">
    <property type="component" value="Unassembled WGS sequence"/>
</dbReference>
<evidence type="ECO:0000313" key="1">
    <source>
        <dbReference type="EMBL" id="MBP1931425.1"/>
    </source>
</evidence>
<dbReference type="PANTHER" id="PTHR10151">
    <property type="entry name" value="ECTONUCLEOTIDE PYROPHOSPHATASE/PHOSPHODIESTERASE"/>
    <property type="match status" value="1"/>
</dbReference>
<keyword evidence="2" id="KW-1185">Reference proteome</keyword>
<dbReference type="InterPro" id="IPR002591">
    <property type="entry name" value="Phosphodiest/P_Trfase"/>
</dbReference>
<dbReference type="PROSITE" id="PS51257">
    <property type="entry name" value="PROKAR_LIPOPROTEIN"/>
    <property type="match status" value="1"/>
</dbReference>
<dbReference type="EMBL" id="JAGGKT010000002">
    <property type="protein sequence ID" value="MBP1931425.1"/>
    <property type="molecule type" value="Genomic_DNA"/>
</dbReference>
<protein>
    <submittedName>
        <fullName evidence="1">AlkP superfamily pyrophosphatase or phosphodiesterase</fullName>
    </submittedName>
</protein>
<evidence type="ECO:0000313" key="2">
    <source>
        <dbReference type="Proteomes" id="UP001519343"/>
    </source>
</evidence>
<name>A0ABS4GMD0_9BACL</name>
<proteinExistence type="predicted"/>